<dbReference type="SUPFAM" id="SSF53067">
    <property type="entry name" value="Actin-like ATPase domain"/>
    <property type="match status" value="2"/>
</dbReference>
<evidence type="ECO:0000259" key="1">
    <source>
        <dbReference type="Pfam" id="PF01968"/>
    </source>
</evidence>
<dbReference type="PANTHER" id="PTHR11365">
    <property type="entry name" value="5-OXOPROLINASE RELATED"/>
    <property type="match status" value="1"/>
</dbReference>
<dbReference type="Gene3D" id="3.40.1610.10">
    <property type="entry name" value="CV3147-like domain"/>
    <property type="match status" value="1"/>
</dbReference>
<feature type="domain" description="Hydantoinase/oxoprolinase N-terminal" evidence="2">
    <location>
        <begin position="11"/>
        <end position="192"/>
    </location>
</feature>
<dbReference type="InterPro" id="IPR027479">
    <property type="entry name" value="S-Me-THD_N_sf"/>
</dbReference>
<evidence type="ECO:0000259" key="4">
    <source>
        <dbReference type="Pfam" id="PF20906"/>
    </source>
</evidence>
<dbReference type="Pfam" id="PF01968">
    <property type="entry name" value="Hydantoinase_A"/>
    <property type="match status" value="1"/>
</dbReference>
<dbReference type="GeneID" id="36577227"/>
<dbReference type="EMBL" id="KZ679008">
    <property type="protein sequence ID" value="PSS23446.1"/>
    <property type="molecule type" value="Genomic_DNA"/>
</dbReference>
<dbReference type="RefSeq" id="XP_024723492.1">
    <property type="nucleotide sequence ID" value="XM_024869146.1"/>
</dbReference>
<evidence type="ECO:0000259" key="3">
    <source>
        <dbReference type="Pfam" id="PF06032"/>
    </source>
</evidence>
<dbReference type="InterPro" id="IPR010318">
    <property type="entry name" value="S-Me-THD_N"/>
</dbReference>
<feature type="domain" description="Hydantoinase A/oxoprolinase" evidence="1">
    <location>
        <begin position="212"/>
        <end position="388"/>
    </location>
</feature>
<evidence type="ECO:0008006" key="7">
    <source>
        <dbReference type="Google" id="ProtNLM"/>
    </source>
</evidence>
<organism evidence="5 6">
    <name type="scientific">Amorphotheca resinae ATCC 22711</name>
    <dbReference type="NCBI Taxonomy" id="857342"/>
    <lineage>
        <taxon>Eukaryota</taxon>
        <taxon>Fungi</taxon>
        <taxon>Dikarya</taxon>
        <taxon>Ascomycota</taxon>
        <taxon>Pezizomycotina</taxon>
        <taxon>Leotiomycetes</taxon>
        <taxon>Helotiales</taxon>
        <taxon>Amorphothecaceae</taxon>
        <taxon>Amorphotheca</taxon>
    </lineage>
</organism>
<reference evidence="5 6" key="1">
    <citation type="journal article" date="2018" name="New Phytol.">
        <title>Comparative genomics and transcriptomics depict ericoid mycorrhizal fungi as versatile saprotrophs and plant mutualists.</title>
        <authorList>
            <person name="Martino E."/>
            <person name="Morin E."/>
            <person name="Grelet G.A."/>
            <person name="Kuo A."/>
            <person name="Kohler A."/>
            <person name="Daghino S."/>
            <person name="Barry K.W."/>
            <person name="Cichocki N."/>
            <person name="Clum A."/>
            <person name="Dockter R.B."/>
            <person name="Hainaut M."/>
            <person name="Kuo R.C."/>
            <person name="LaButti K."/>
            <person name="Lindahl B.D."/>
            <person name="Lindquist E.A."/>
            <person name="Lipzen A."/>
            <person name="Khouja H.R."/>
            <person name="Magnuson J."/>
            <person name="Murat C."/>
            <person name="Ohm R.A."/>
            <person name="Singer S.W."/>
            <person name="Spatafora J.W."/>
            <person name="Wang M."/>
            <person name="Veneault-Fourrey C."/>
            <person name="Henrissat B."/>
            <person name="Grigoriev I.V."/>
            <person name="Martin F.M."/>
            <person name="Perotto S."/>
        </authorList>
    </citation>
    <scope>NUCLEOTIDE SEQUENCE [LARGE SCALE GENOMIC DNA]</scope>
    <source>
        <strain evidence="5 6">ATCC 22711</strain>
    </source>
</reference>
<name>A0A2T3B995_AMORE</name>
<gene>
    <name evidence="5" type="ORF">M430DRAFT_65054</name>
</gene>
<evidence type="ECO:0000259" key="2">
    <source>
        <dbReference type="Pfam" id="PF05378"/>
    </source>
</evidence>
<dbReference type="InterPro" id="IPR048350">
    <property type="entry name" value="S-Me-THD-like_C"/>
</dbReference>
<dbReference type="InterPro" id="IPR008040">
    <property type="entry name" value="Hydant_A_N"/>
</dbReference>
<dbReference type="SUPFAM" id="SSF160991">
    <property type="entry name" value="CV3147-like"/>
    <property type="match status" value="1"/>
</dbReference>
<dbReference type="InterPro" id="IPR043129">
    <property type="entry name" value="ATPase_NBD"/>
</dbReference>
<dbReference type="PANTHER" id="PTHR11365:SF10">
    <property type="entry name" value="HYDANTOINASE_OXOPROLINASE"/>
    <property type="match status" value="1"/>
</dbReference>
<keyword evidence="6" id="KW-1185">Reference proteome</keyword>
<dbReference type="InterPro" id="IPR045079">
    <property type="entry name" value="Oxoprolinase-like"/>
</dbReference>
<dbReference type="InterPro" id="IPR024071">
    <property type="entry name" value="S-Me-THD_C_sf"/>
</dbReference>
<dbReference type="STRING" id="857342.A0A2T3B995"/>
<evidence type="ECO:0000313" key="6">
    <source>
        <dbReference type="Proteomes" id="UP000241818"/>
    </source>
</evidence>
<feature type="domain" description="S-Me-THD-like C-terminal" evidence="4">
    <location>
        <begin position="767"/>
        <end position="981"/>
    </location>
</feature>
<dbReference type="GO" id="GO:0016787">
    <property type="term" value="F:hydrolase activity"/>
    <property type="evidence" value="ECO:0007669"/>
    <property type="project" value="InterPro"/>
</dbReference>
<sequence>MGSLAVQKTLRIGVDVGGTNTDAVVLDPSLSSTPERGVLAQHKTPTTSPNVTDGIEAAVRIVLEQSAIDRNRIACLTIGTTHFVNAIVEHDARRLSKVAIMRLSKSFTKEIPPFSDFPPALKKIMNGYYCFVSGGLHIDGSEEAPIVEAEVVEQCKKIKELGIDAIVVSGVFSPIDEHFKQEEHVRKIIQRELPGVDIVCSSEVSNIGFLERENASILNASILKFARKTIRGFRAAMKRLDLHCALYLTQNDGTLIDAPSAASLPIRTFSSGPTNSMRGAAYLGLADFEGKKTSTIVVDVGGTTTDVGVLLPSGFPRQASAYVTVAGVKINFSMPHVESIGLGGGSIVRINGESVTVGPDSVGHYLTTKAKVFGGDVLTATDIAVAAGEPIGDSSKVADLTPSSISAAQARIRTLVDRVVDMMKTSPEPLPVLLVGGGSVIAPKEIDGVSEVIQPPFHSVANAVGAAISKVGGTIDMIQSTAEQTIAQIVEKAKAMAIERAVAAGASRETVMLAEVDAMPLQYVANQVRVIARAVGEFSPDAFSGQDAAASLDAEEEETYAEESAKESKAGVEDATPIIDVDTYKPTVINNPKTGHPEWFVSETDVEWLADGCYVLGCAGGGSPFSEYIKLRDMIRAGYTMRIIDSSALKEDDLIYWGGHMGSPAVSNERLSANETYDAMIELMEYYKHESFDVAMSLEIGGANGLQPLLVGSSRFFDRPTIDADWMGRAYPTYWQTTLCVYETGQLVPCAIASGDGKSILMTKTTNDEIVDRALRASCAEMGSRVGMAAKPTTKERVVKYSVLNTMSLAWRIGRCIARAKAHNTTSSIAEQMIEEVGGPETAKVLFRGKIIGVERRLWKGHSYGEITIQQIADEEQESSSGLRKTVAEGGVLKIPFKNENIYAKHVKDDGTEEYVAMVPDLIAVLDTQSGKALGVPEYRYGVMVTVLGITCSPRWSDTPKGLEIGGPAAMGYDDVVYKPLGKYVEPKSVVLEYAPKP</sequence>
<dbReference type="Pfam" id="PF20906">
    <property type="entry name" value="S-Me-THD_C"/>
    <property type="match status" value="1"/>
</dbReference>
<dbReference type="AlphaFoldDB" id="A0A2T3B995"/>
<dbReference type="FunFam" id="3.40.1610.10:FF:000001">
    <property type="entry name" value="Hydantoinase, putative"/>
    <property type="match status" value="1"/>
</dbReference>
<proteinExistence type="predicted"/>
<evidence type="ECO:0000313" key="5">
    <source>
        <dbReference type="EMBL" id="PSS23446.1"/>
    </source>
</evidence>
<dbReference type="OrthoDB" id="5404895at2759"/>
<dbReference type="Proteomes" id="UP000241818">
    <property type="component" value="Unassembled WGS sequence"/>
</dbReference>
<protein>
    <recommendedName>
        <fullName evidence="7">Hydantoinase/oxoprolinase N-terminal domain-containing protein</fullName>
    </recommendedName>
</protein>
<feature type="domain" description="S-Me-THD N-terminal" evidence="3">
    <location>
        <begin position="604"/>
        <end position="764"/>
    </location>
</feature>
<dbReference type="Pfam" id="PF05378">
    <property type="entry name" value="Hydant_A_N"/>
    <property type="match status" value="1"/>
</dbReference>
<dbReference type="Gene3D" id="2.40.390.10">
    <property type="entry name" value="CV3147-like"/>
    <property type="match status" value="1"/>
</dbReference>
<accession>A0A2T3B995</accession>
<dbReference type="Pfam" id="PF06032">
    <property type="entry name" value="S-Me-THD_N"/>
    <property type="match status" value="1"/>
</dbReference>
<dbReference type="InParanoid" id="A0A2T3B995"/>
<dbReference type="InterPro" id="IPR002821">
    <property type="entry name" value="Hydantoinase_A"/>
</dbReference>
<dbReference type="Gene3D" id="3.30.420.40">
    <property type="match status" value="1"/>
</dbReference>